<dbReference type="EMBL" id="CP037867">
    <property type="protein sequence ID" value="QBM29420.1"/>
    <property type="molecule type" value="Genomic_DNA"/>
</dbReference>
<dbReference type="Pfam" id="PF12261">
    <property type="entry name" value="T_hemolysin"/>
    <property type="match status" value="1"/>
</dbReference>
<protein>
    <submittedName>
        <fullName evidence="1">Thermostable hemolysin</fullName>
    </submittedName>
</protein>
<gene>
    <name evidence="1" type="ORF">HPF_17130</name>
</gene>
<reference evidence="1 2" key="1">
    <citation type="submission" date="2019-03" db="EMBL/GenBank/DDBJ databases">
        <authorList>
            <person name="Sebastian G."/>
            <person name="Baumann P."/>
            <person name="Ruckert C."/>
            <person name="Kalinowski J."/>
            <person name="Nebel B."/>
            <person name="Takors R."/>
            <person name="Blombach B."/>
        </authorList>
    </citation>
    <scope>NUCLEOTIDE SEQUENCE [LARGE SCALE GENOMIC DNA]</scope>
    <source>
        <strain evidence="1 2">DSM 1084</strain>
    </source>
</reference>
<proteinExistence type="predicted"/>
<dbReference type="AlphaFoldDB" id="A0A4P6X075"/>
<dbReference type="RefSeq" id="WP_133157321.1">
    <property type="nucleotide sequence ID" value="NZ_CP037867.1"/>
</dbReference>
<dbReference type="InterPro" id="IPR022050">
    <property type="entry name" value="T_hemolysin"/>
</dbReference>
<dbReference type="Proteomes" id="UP000293912">
    <property type="component" value="Chromosome"/>
</dbReference>
<sequence length="215" mass="23464">MPLAIATAGGPCAPSFPAANPSPSFCVCTESDPGRETVERFIQRVFARRFGARVQRFAPELVCLRDPDSGDIVAAAGYRFADQGALFLERYLDRPVEQCLAEPGQPAVARAGIVEVGHLASERAGEGRRLIVRLAHHLAAQNTQWVVSTLTEELRHLFVRMGITPLALGRADATALGEQAGEWGSYYEHHPVVLAGQMQPALRWLQRRQARGLDA</sequence>
<evidence type="ECO:0000313" key="1">
    <source>
        <dbReference type="EMBL" id="QBM29420.1"/>
    </source>
</evidence>
<organism evidence="1 2">
    <name type="scientific">Hydrogenophaga pseudoflava</name>
    <name type="common">Pseudomonas carboxydoflava</name>
    <dbReference type="NCBI Taxonomy" id="47421"/>
    <lineage>
        <taxon>Bacteria</taxon>
        <taxon>Pseudomonadati</taxon>
        <taxon>Pseudomonadota</taxon>
        <taxon>Betaproteobacteria</taxon>
        <taxon>Burkholderiales</taxon>
        <taxon>Comamonadaceae</taxon>
        <taxon>Hydrogenophaga</taxon>
    </lineage>
</organism>
<keyword evidence="2" id="KW-1185">Reference proteome</keyword>
<evidence type="ECO:0000313" key="2">
    <source>
        <dbReference type="Proteomes" id="UP000293912"/>
    </source>
</evidence>
<dbReference type="KEGG" id="hpse:HPF_17130"/>
<name>A0A4P6X075_HYDPS</name>
<accession>A0A4P6X075</accession>